<dbReference type="PROSITE" id="PS50125">
    <property type="entry name" value="GUANYLATE_CYCLASE_2"/>
    <property type="match status" value="2"/>
</dbReference>
<comment type="subcellular location">
    <subcellularLocation>
        <location evidence="3">Membrane</location>
        <topology evidence="3">Multi-pass membrane protein</topology>
    </subcellularLocation>
</comment>
<dbReference type="EC" id="4.6.1.1" evidence="4"/>
<evidence type="ECO:0000256" key="3">
    <source>
        <dbReference type="ARBA" id="ARBA00004141"/>
    </source>
</evidence>
<keyword evidence="6" id="KW-0479">Metal-binding</keyword>
<dbReference type="WBParaSite" id="ALUE_0001984301-mRNA-1">
    <property type="protein sequence ID" value="ALUE_0001984301-mRNA-1"/>
    <property type="gene ID" value="ALUE_0001984301"/>
</dbReference>
<feature type="domain" description="Guanylate cyclase" evidence="14">
    <location>
        <begin position="48"/>
        <end position="82"/>
    </location>
</feature>
<dbReference type="Pfam" id="PF00211">
    <property type="entry name" value="Guanylate_cyc"/>
    <property type="match status" value="2"/>
</dbReference>
<dbReference type="GO" id="GO:0035556">
    <property type="term" value="P:intracellular signal transduction"/>
    <property type="evidence" value="ECO:0007669"/>
    <property type="project" value="InterPro"/>
</dbReference>
<dbReference type="GO" id="GO:0005886">
    <property type="term" value="C:plasma membrane"/>
    <property type="evidence" value="ECO:0007669"/>
    <property type="project" value="TreeGrafter"/>
</dbReference>
<evidence type="ECO:0000256" key="1">
    <source>
        <dbReference type="ARBA" id="ARBA00001436"/>
    </source>
</evidence>
<dbReference type="InterPro" id="IPR029787">
    <property type="entry name" value="Nucleotide_cyclase"/>
</dbReference>
<dbReference type="GO" id="GO:0004383">
    <property type="term" value="F:guanylate cyclase activity"/>
    <property type="evidence" value="ECO:0007669"/>
    <property type="project" value="UniProtKB-EC"/>
</dbReference>
<evidence type="ECO:0000256" key="6">
    <source>
        <dbReference type="ARBA" id="ARBA00022723"/>
    </source>
</evidence>
<evidence type="ECO:0000256" key="8">
    <source>
        <dbReference type="ARBA" id="ARBA00022840"/>
    </source>
</evidence>
<dbReference type="GO" id="GO:0007193">
    <property type="term" value="P:adenylate cyclase-inhibiting G protein-coupled receptor signaling pathway"/>
    <property type="evidence" value="ECO:0007669"/>
    <property type="project" value="TreeGrafter"/>
</dbReference>
<evidence type="ECO:0000256" key="13">
    <source>
        <dbReference type="SAM" id="Phobius"/>
    </source>
</evidence>
<keyword evidence="8" id="KW-0067">ATP-binding</keyword>
<organism evidence="15 16">
    <name type="scientific">Ascaris lumbricoides</name>
    <name type="common">Giant roundworm</name>
    <dbReference type="NCBI Taxonomy" id="6252"/>
    <lineage>
        <taxon>Eukaryota</taxon>
        <taxon>Metazoa</taxon>
        <taxon>Ecdysozoa</taxon>
        <taxon>Nematoda</taxon>
        <taxon>Chromadorea</taxon>
        <taxon>Rhabditida</taxon>
        <taxon>Spirurina</taxon>
        <taxon>Ascaridomorpha</taxon>
        <taxon>Ascaridoidea</taxon>
        <taxon>Ascarididae</taxon>
        <taxon>Ascaris</taxon>
    </lineage>
</organism>
<dbReference type="GO" id="GO:0046872">
    <property type="term" value="F:metal ion binding"/>
    <property type="evidence" value="ECO:0007669"/>
    <property type="project" value="UniProtKB-KW"/>
</dbReference>
<proteinExistence type="predicted"/>
<dbReference type="GO" id="GO:0005524">
    <property type="term" value="F:ATP binding"/>
    <property type="evidence" value="ECO:0007669"/>
    <property type="project" value="UniProtKB-KW"/>
</dbReference>
<evidence type="ECO:0000313" key="15">
    <source>
        <dbReference type="Proteomes" id="UP000036681"/>
    </source>
</evidence>
<reference evidence="16" key="1">
    <citation type="submission" date="2017-02" db="UniProtKB">
        <authorList>
            <consortium name="WormBaseParasite"/>
        </authorList>
    </citation>
    <scope>IDENTIFICATION</scope>
</reference>
<accession>A0A0M3IM65</accession>
<evidence type="ECO:0000256" key="2">
    <source>
        <dbReference type="ARBA" id="ARBA00001593"/>
    </source>
</evidence>
<comment type="catalytic activity">
    <reaction evidence="1">
        <text>GTP = 3',5'-cyclic GMP + diphosphate</text>
        <dbReference type="Rhea" id="RHEA:13665"/>
        <dbReference type="ChEBI" id="CHEBI:33019"/>
        <dbReference type="ChEBI" id="CHEBI:37565"/>
        <dbReference type="ChEBI" id="CHEBI:57746"/>
        <dbReference type="EC" id="4.6.1.2"/>
    </reaction>
</comment>
<keyword evidence="11 13" id="KW-0472">Membrane</keyword>
<dbReference type="SUPFAM" id="SSF55073">
    <property type="entry name" value="Nucleotide cyclase"/>
    <property type="match status" value="2"/>
</dbReference>
<dbReference type="InterPro" id="IPR001054">
    <property type="entry name" value="A/G_cyclase"/>
</dbReference>
<feature type="domain" description="Guanylate cyclase" evidence="14">
    <location>
        <begin position="5"/>
        <end position="39"/>
    </location>
</feature>
<evidence type="ECO:0000256" key="7">
    <source>
        <dbReference type="ARBA" id="ARBA00022741"/>
    </source>
</evidence>
<dbReference type="Proteomes" id="UP000036681">
    <property type="component" value="Unplaced"/>
</dbReference>
<evidence type="ECO:0000256" key="11">
    <source>
        <dbReference type="ARBA" id="ARBA00023136"/>
    </source>
</evidence>
<dbReference type="Gene3D" id="3.30.70.1230">
    <property type="entry name" value="Nucleotide cyclase"/>
    <property type="match status" value="2"/>
</dbReference>
<keyword evidence="12" id="KW-0456">Lyase</keyword>
<feature type="transmembrane region" description="Helical" evidence="13">
    <location>
        <begin position="42"/>
        <end position="62"/>
    </location>
</feature>
<name>A0A0M3IM65_ASCLU</name>
<evidence type="ECO:0000256" key="10">
    <source>
        <dbReference type="ARBA" id="ARBA00022989"/>
    </source>
</evidence>
<dbReference type="PANTHER" id="PTHR45627:SF12">
    <property type="entry name" value="ADENYLATE CYCLASE TYPE 2"/>
    <property type="match status" value="1"/>
</dbReference>
<protein>
    <recommendedName>
        <fullName evidence="4">adenylate cyclase</fullName>
        <ecNumber evidence="4">4.6.1.1</ecNumber>
    </recommendedName>
</protein>
<dbReference type="GO" id="GO:0007189">
    <property type="term" value="P:adenylate cyclase-activating G protein-coupled receptor signaling pathway"/>
    <property type="evidence" value="ECO:0007669"/>
    <property type="project" value="TreeGrafter"/>
</dbReference>
<dbReference type="GO" id="GO:0004016">
    <property type="term" value="F:adenylate cyclase activity"/>
    <property type="evidence" value="ECO:0007669"/>
    <property type="project" value="UniProtKB-EC"/>
</dbReference>
<evidence type="ECO:0000256" key="9">
    <source>
        <dbReference type="ARBA" id="ARBA00022842"/>
    </source>
</evidence>
<keyword evidence="15" id="KW-1185">Reference proteome</keyword>
<keyword evidence="5 13" id="KW-0812">Transmembrane</keyword>
<keyword evidence="9" id="KW-0460">Magnesium</keyword>
<evidence type="ECO:0000256" key="12">
    <source>
        <dbReference type="ARBA" id="ARBA00023239"/>
    </source>
</evidence>
<sequence length="90" mass="10225">MKYCSILFADIVNFTVLAAQLSAKDLVRTLNELYTKFDQDAQVIVVHYILFADIVNFTVLAAQLSAKDLVRTLNELYTKFDQDAQVIVVH</sequence>
<dbReference type="PANTHER" id="PTHR45627">
    <property type="entry name" value="ADENYLATE CYCLASE TYPE 1"/>
    <property type="match status" value="1"/>
</dbReference>
<keyword evidence="7" id="KW-0547">Nucleotide-binding</keyword>
<keyword evidence="10 13" id="KW-1133">Transmembrane helix</keyword>
<dbReference type="AlphaFoldDB" id="A0A0M3IM65"/>
<evidence type="ECO:0000256" key="5">
    <source>
        <dbReference type="ARBA" id="ARBA00022692"/>
    </source>
</evidence>
<evidence type="ECO:0000256" key="4">
    <source>
        <dbReference type="ARBA" id="ARBA00012201"/>
    </source>
</evidence>
<comment type="catalytic activity">
    <reaction evidence="2">
        <text>ATP = 3',5'-cyclic AMP + diphosphate</text>
        <dbReference type="Rhea" id="RHEA:15389"/>
        <dbReference type="ChEBI" id="CHEBI:30616"/>
        <dbReference type="ChEBI" id="CHEBI:33019"/>
        <dbReference type="ChEBI" id="CHEBI:58165"/>
        <dbReference type="EC" id="4.6.1.1"/>
    </reaction>
</comment>
<evidence type="ECO:0000313" key="16">
    <source>
        <dbReference type="WBParaSite" id="ALUE_0001984301-mRNA-1"/>
    </source>
</evidence>
<evidence type="ECO:0000259" key="14">
    <source>
        <dbReference type="PROSITE" id="PS50125"/>
    </source>
</evidence>
<dbReference type="GO" id="GO:0006171">
    <property type="term" value="P:cAMP biosynthetic process"/>
    <property type="evidence" value="ECO:0007669"/>
    <property type="project" value="TreeGrafter"/>
</dbReference>